<organism evidence="2">
    <name type="scientific">uncultured Nocardioides sp</name>
    <dbReference type="NCBI Taxonomy" id="198441"/>
    <lineage>
        <taxon>Bacteria</taxon>
        <taxon>Bacillati</taxon>
        <taxon>Actinomycetota</taxon>
        <taxon>Actinomycetes</taxon>
        <taxon>Propionibacteriales</taxon>
        <taxon>Nocardioidaceae</taxon>
        <taxon>Nocardioides</taxon>
        <taxon>environmental samples</taxon>
    </lineage>
</organism>
<feature type="compositionally biased region" description="Basic residues" evidence="1">
    <location>
        <begin position="1"/>
        <end position="13"/>
    </location>
</feature>
<dbReference type="AlphaFoldDB" id="A0A6J4N6Z5"/>
<gene>
    <name evidence="2" type="ORF">AVDCRST_MAG60-561</name>
</gene>
<feature type="region of interest" description="Disordered" evidence="1">
    <location>
        <begin position="1"/>
        <end position="43"/>
    </location>
</feature>
<feature type="region of interest" description="Disordered" evidence="1">
    <location>
        <begin position="59"/>
        <end position="104"/>
    </location>
</feature>
<keyword evidence="2" id="KW-0378">Hydrolase</keyword>
<protein>
    <submittedName>
        <fullName evidence="2">ATP-dependent Clp protease adaptor protein ClpS</fullName>
    </submittedName>
</protein>
<feature type="compositionally biased region" description="Basic and acidic residues" evidence="1">
    <location>
        <begin position="14"/>
        <end position="43"/>
    </location>
</feature>
<proteinExistence type="predicted"/>
<feature type="non-terminal residue" evidence="2">
    <location>
        <position position="1"/>
    </location>
</feature>
<dbReference type="GO" id="GO:0006508">
    <property type="term" value="P:proteolysis"/>
    <property type="evidence" value="ECO:0007669"/>
    <property type="project" value="UniProtKB-KW"/>
</dbReference>
<feature type="non-terminal residue" evidence="2">
    <location>
        <position position="104"/>
    </location>
</feature>
<keyword evidence="2" id="KW-0645">Protease</keyword>
<evidence type="ECO:0000313" key="2">
    <source>
        <dbReference type="EMBL" id="CAA9376713.1"/>
    </source>
</evidence>
<dbReference type="GO" id="GO:0008233">
    <property type="term" value="F:peptidase activity"/>
    <property type="evidence" value="ECO:0007669"/>
    <property type="project" value="UniProtKB-KW"/>
</dbReference>
<accession>A0A6J4N6Z5</accession>
<feature type="compositionally biased region" description="Basic and acidic residues" evidence="1">
    <location>
        <begin position="78"/>
        <end position="97"/>
    </location>
</feature>
<reference evidence="2" key="1">
    <citation type="submission" date="2020-02" db="EMBL/GenBank/DDBJ databases">
        <authorList>
            <person name="Meier V. D."/>
        </authorList>
    </citation>
    <scope>NUCLEOTIDE SEQUENCE</scope>
    <source>
        <strain evidence="2">AVDCRST_MAG60</strain>
    </source>
</reference>
<sequence>VPRWRRVRSKPRRGRPDALPGRDHLPGQAVGDDRVERPGQPDVLRHLRLPEVLRLLRGEGPHADARGAQRRQVSGLDRVPRGDGARRAGDARVRSVGDDGEGEL</sequence>
<name>A0A6J4N6Z5_9ACTN</name>
<evidence type="ECO:0000256" key="1">
    <source>
        <dbReference type="SAM" id="MobiDB-lite"/>
    </source>
</evidence>
<dbReference type="EMBL" id="CADCUN010000060">
    <property type="protein sequence ID" value="CAA9376713.1"/>
    <property type="molecule type" value="Genomic_DNA"/>
</dbReference>